<evidence type="ECO:0000313" key="3">
    <source>
        <dbReference type="Proteomes" id="UP000289738"/>
    </source>
</evidence>
<accession>A0A445B885</accession>
<reference evidence="2 3" key="1">
    <citation type="submission" date="2019-01" db="EMBL/GenBank/DDBJ databases">
        <title>Sequencing of cultivated peanut Arachis hypogaea provides insights into genome evolution and oil improvement.</title>
        <authorList>
            <person name="Chen X."/>
        </authorList>
    </citation>
    <scope>NUCLEOTIDE SEQUENCE [LARGE SCALE GENOMIC DNA]</scope>
    <source>
        <strain evidence="3">cv. Fuhuasheng</strain>
        <tissue evidence="2">Leaves</tissue>
    </source>
</reference>
<proteinExistence type="predicted"/>
<gene>
    <name evidence="2" type="ORF">Ahy_A10g049924</name>
</gene>
<organism evidence="2 3">
    <name type="scientific">Arachis hypogaea</name>
    <name type="common">Peanut</name>
    <dbReference type="NCBI Taxonomy" id="3818"/>
    <lineage>
        <taxon>Eukaryota</taxon>
        <taxon>Viridiplantae</taxon>
        <taxon>Streptophyta</taxon>
        <taxon>Embryophyta</taxon>
        <taxon>Tracheophyta</taxon>
        <taxon>Spermatophyta</taxon>
        <taxon>Magnoliopsida</taxon>
        <taxon>eudicotyledons</taxon>
        <taxon>Gunneridae</taxon>
        <taxon>Pentapetalae</taxon>
        <taxon>rosids</taxon>
        <taxon>fabids</taxon>
        <taxon>Fabales</taxon>
        <taxon>Fabaceae</taxon>
        <taxon>Papilionoideae</taxon>
        <taxon>50 kb inversion clade</taxon>
        <taxon>dalbergioids sensu lato</taxon>
        <taxon>Dalbergieae</taxon>
        <taxon>Pterocarpus clade</taxon>
        <taxon>Arachis</taxon>
    </lineage>
</organism>
<evidence type="ECO:0000256" key="1">
    <source>
        <dbReference type="SAM" id="MobiDB-lite"/>
    </source>
</evidence>
<dbReference type="Proteomes" id="UP000289738">
    <property type="component" value="Chromosome A10"/>
</dbReference>
<sequence>MTSRTKQIALDEIQMSGIPYTHVVSCITFKGLNLEAFVDDFYKKEAYLNHTPLNRHDLWVRTDYGDKACHQPIKKRRTTAGEKERSSHTHLSKRGQIQRCSIYGSVRHKKGRCPNLLKSLSDV</sequence>
<dbReference type="EMBL" id="SDMP01000010">
    <property type="protein sequence ID" value="RYR34874.1"/>
    <property type="molecule type" value="Genomic_DNA"/>
</dbReference>
<comment type="caution">
    <text evidence="2">The sequence shown here is derived from an EMBL/GenBank/DDBJ whole genome shotgun (WGS) entry which is preliminary data.</text>
</comment>
<evidence type="ECO:0000313" key="2">
    <source>
        <dbReference type="EMBL" id="RYR34874.1"/>
    </source>
</evidence>
<dbReference type="AlphaFoldDB" id="A0A445B885"/>
<feature type="region of interest" description="Disordered" evidence="1">
    <location>
        <begin position="75"/>
        <end position="95"/>
    </location>
</feature>
<name>A0A445B885_ARAHY</name>
<protein>
    <submittedName>
        <fullName evidence="2">Uncharacterized protein</fullName>
    </submittedName>
</protein>
<keyword evidence="3" id="KW-1185">Reference proteome</keyword>